<keyword evidence="1" id="KW-0813">Transport</keyword>
<dbReference type="FunFam" id="3.40.30.10:FF:000245">
    <property type="entry name" value="Thioredoxin"/>
    <property type="match status" value="1"/>
</dbReference>
<sequence length="121" mass="13910">MGNFFSSETKSPALIVIRSMDEWKSFFEISKKSDKLMVVDFHAAWCGPCQYMEPVFKAFSLKYENADFVKIDVDELSEVASEFGVDAMPTFVFFKKGKEIDRLVGSNKGELKEKITKHKNY</sequence>
<evidence type="ECO:0000313" key="6">
    <source>
        <dbReference type="Proteomes" id="UP001443914"/>
    </source>
</evidence>
<keyword evidence="1" id="KW-0249">Electron transport</keyword>
<proteinExistence type="predicted"/>
<dbReference type="CDD" id="cd02947">
    <property type="entry name" value="TRX_family"/>
    <property type="match status" value="1"/>
</dbReference>
<evidence type="ECO:0000256" key="3">
    <source>
        <dbReference type="ARBA" id="ARBA00023284"/>
    </source>
</evidence>
<evidence type="ECO:0000256" key="2">
    <source>
        <dbReference type="ARBA" id="ARBA00023157"/>
    </source>
</evidence>
<dbReference type="SUPFAM" id="SSF52833">
    <property type="entry name" value="Thioredoxin-like"/>
    <property type="match status" value="1"/>
</dbReference>
<reference evidence="5" key="1">
    <citation type="submission" date="2024-03" db="EMBL/GenBank/DDBJ databases">
        <title>WGS assembly of Saponaria officinalis var. Norfolk2.</title>
        <authorList>
            <person name="Jenkins J."/>
            <person name="Shu S."/>
            <person name="Grimwood J."/>
            <person name="Barry K."/>
            <person name="Goodstein D."/>
            <person name="Schmutz J."/>
            <person name="Leebens-Mack J."/>
            <person name="Osbourn A."/>
        </authorList>
    </citation>
    <scope>NUCLEOTIDE SEQUENCE [LARGE SCALE GENOMIC DNA]</scope>
    <source>
        <strain evidence="5">JIC</strain>
    </source>
</reference>
<evidence type="ECO:0000313" key="5">
    <source>
        <dbReference type="EMBL" id="KAK9750843.1"/>
    </source>
</evidence>
<comment type="caution">
    <text evidence="5">The sequence shown here is derived from an EMBL/GenBank/DDBJ whole genome shotgun (WGS) entry which is preliminary data.</text>
</comment>
<accession>A0AAW1MW62</accession>
<feature type="domain" description="Thioredoxin" evidence="4">
    <location>
        <begin position="5"/>
        <end position="120"/>
    </location>
</feature>
<dbReference type="EMBL" id="JBDFQZ010000002">
    <property type="protein sequence ID" value="KAK9750843.1"/>
    <property type="molecule type" value="Genomic_DNA"/>
</dbReference>
<dbReference type="PANTHER" id="PTHR10438">
    <property type="entry name" value="THIOREDOXIN"/>
    <property type="match status" value="1"/>
</dbReference>
<protein>
    <recommendedName>
        <fullName evidence="4">Thioredoxin domain-containing protein</fullName>
    </recommendedName>
</protein>
<keyword evidence="6" id="KW-1185">Reference proteome</keyword>
<dbReference type="Pfam" id="PF00085">
    <property type="entry name" value="Thioredoxin"/>
    <property type="match status" value="1"/>
</dbReference>
<keyword evidence="3" id="KW-0676">Redox-active center</keyword>
<evidence type="ECO:0000259" key="4">
    <source>
        <dbReference type="PROSITE" id="PS51352"/>
    </source>
</evidence>
<dbReference type="InterPro" id="IPR017937">
    <property type="entry name" value="Thioredoxin_CS"/>
</dbReference>
<gene>
    <name evidence="5" type="ORF">RND81_02G226000</name>
</gene>
<dbReference type="PROSITE" id="PS00194">
    <property type="entry name" value="THIOREDOXIN_1"/>
    <property type="match status" value="1"/>
</dbReference>
<evidence type="ECO:0000256" key="1">
    <source>
        <dbReference type="ARBA" id="ARBA00022982"/>
    </source>
</evidence>
<dbReference type="AlphaFoldDB" id="A0AAW1MW62"/>
<dbReference type="PANTHER" id="PTHR10438:SF413">
    <property type="entry name" value="THIOREDOXIN H2"/>
    <property type="match status" value="1"/>
</dbReference>
<dbReference type="InterPro" id="IPR013766">
    <property type="entry name" value="Thioredoxin_domain"/>
</dbReference>
<dbReference type="Proteomes" id="UP001443914">
    <property type="component" value="Unassembled WGS sequence"/>
</dbReference>
<dbReference type="Gene3D" id="3.40.30.10">
    <property type="entry name" value="Glutaredoxin"/>
    <property type="match status" value="1"/>
</dbReference>
<name>A0AAW1MW62_SAPOF</name>
<dbReference type="PRINTS" id="PR00421">
    <property type="entry name" value="THIOREDOXIN"/>
</dbReference>
<dbReference type="InterPro" id="IPR050620">
    <property type="entry name" value="Thioredoxin_H-type-like"/>
</dbReference>
<dbReference type="InterPro" id="IPR036249">
    <property type="entry name" value="Thioredoxin-like_sf"/>
</dbReference>
<dbReference type="PROSITE" id="PS51352">
    <property type="entry name" value="THIOREDOXIN_2"/>
    <property type="match status" value="1"/>
</dbReference>
<keyword evidence="2" id="KW-1015">Disulfide bond</keyword>
<organism evidence="5 6">
    <name type="scientific">Saponaria officinalis</name>
    <name type="common">Common soapwort</name>
    <name type="synonym">Lychnis saponaria</name>
    <dbReference type="NCBI Taxonomy" id="3572"/>
    <lineage>
        <taxon>Eukaryota</taxon>
        <taxon>Viridiplantae</taxon>
        <taxon>Streptophyta</taxon>
        <taxon>Embryophyta</taxon>
        <taxon>Tracheophyta</taxon>
        <taxon>Spermatophyta</taxon>
        <taxon>Magnoliopsida</taxon>
        <taxon>eudicotyledons</taxon>
        <taxon>Gunneridae</taxon>
        <taxon>Pentapetalae</taxon>
        <taxon>Caryophyllales</taxon>
        <taxon>Caryophyllaceae</taxon>
        <taxon>Caryophylleae</taxon>
        <taxon>Saponaria</taxon>
    </lineage>
</organism>